<evidence type="ECO:0000256" key="4">
    <source>
        <dbReference type="SAM" id="Coils"/>
    </source>
</evidence>
<feature type="domain" description="RRM" evidence="6">
    <location>
        <begin position="120"/>
        <end position="191"/>
    </location>
</feature>
<evidence type="ECO:0000256" key="2">
    <source>
        <dbReference type="ARBA" id="ARBA00022884"/>
    </source>
</evidence>
<feature type="region of interest" description="Disordered" evidence="5">
    <location>
        <begin position="926"/>
        <end position="1046"/>
    </location>
</feature>
<feature type="region of interest" description="Disordered" evidence="5">
    <location>
        <begin position="773"/>
        <end position="834"/>
    </location>
</feature>
<feature type="region of interest" description="Disordered" evidence="5">
    <location>
        <begin position="660"/>
        <end position="718"/>
    </location>
</feature>
<feature type="compositionally biased region" description="Polar residues" evidence="5">
    <location>
        <begin position="823"/>
        <end position="834"/>
    </location>
</feature>
<dbReference type="InterPro" id="IPR000504">
    <property type="entry name" value="RRM_dom"/>
</dbReference>
<reference evidence="7" key="2">
    <citation type="submission" date="2020-05" db="UniProtKB">
        <authorList>
            <consortium name="EnsemblMetazoa"/>
        </authorList>
    </citation>
    <scope>IDENTIFICATION</scope>
    <source>
        <strain evidence="7">Epiroticus2</strain>
    </source>
</reference>
<dbReference type="PROSITE" id="PS50102">
    <property type="entry name" value="RRM"/>
    <property type="match status" value="3"/>
</dbReference>
<keyword evidence="2 3" id="KW-0694">RNA-binding</keyword>
<feature type="compositionally biased region" description="Polar residues" evidence="5">
    <location>
        <begin position="926"/>
        <end position="935"/>
    </location>
</feature>
<feature type="compositionally biased region" description="Basic residues" evidence="5">
    <location>
        <begin position="984"/>
        <end position="1003"/>
    </location>
</feature>
<accession>A0A182PGL1</accession>
<dbReference type="VEuPathDB" id="VectorBase:AEPI006070"/>
<dbReference type="InterPro" id="IPR035979">
    <property type="entry name" value="RBD_domain_sf"/>
</dbReference>
<evidence type="ECO:0000259" key="6">
    <source>
        <dbReference type="PROSITE" id="PS50102"/>
    </source>
</evidence>
<dbReference type="CDD" id="cd00590">
    <property type="entry name" value="RRM_SF"/>
    <property type="match status" value="4"/>
</dbReference>
<dbReference type="STRING" id="199890.A0A182PGL1"/>
<keyword evidence="8" id="KW-1185">Reference proteome</keyword>
<keyword evidence="4" id="KW-0175">Coiled coil</keyword>
<dbReference type="Gene3D" id="3.30.70.330">
    <property type="match status" value="4"/>
</dbReference>
<proteinExistence type="predicted"/>
<feature type="domain" description="RRM" evidence="6">
    <location>
        <begin position="1062"/>
        <end position="1135"/>
    </location>
</feature>
<dbReference type="SMART" id="SM00360">
    <property type="entry name" value="RRM"/>
    <property type="match status" value="6"/>
</dbReference>
<sequence length="1218" mass="140964">MVMAEARVLLKQESGKVISKLHAGKFYFPVMNPNEVVYISNIPKQTSLAELHSFLKSSGNVVGSTFMRENRNDCRTKIAFVLFENEEQAMEACNLDQTLFQSHRLSVLLSNDDRKFLAGYTIVIQNTSSDTSEEALFEACCRYGNVETVQIPTNYYAFVGFSERSAAHAAQRKLDGSMLKGQQVAVKVLDEDVRVRLEDLDSYKTPRVYNELLRAKQQYFENQQPSRSNVQNNFMDQEDQFQDQQYYDNADDDSMGQFQNESNDYDEPMEQQHQQQHDCFEEEYSPMLIYRRDVRFGKLRFKTANKTAVKVENIPRDVYDEDVVIFFQKFGPIVSIERGICLNAVFTKVYMITYQDEQSQQRAINCFCRQVVLSDITCTIFTMIPGEALHPVKNQSVLINYVPNYVLFDEIVQAFSDVGNVLYVEKMVRNNGPTIVHFTHQISMNDACQINCIAGYTVFVMPVSQKDFQRFVSSCASLRKAAKGRVKGTPKFDYLLEIEAKEEQEKMDNIIFKTGHDPHYRNPNPKKYSFEVVLYNCPKNTKLGQLKSYFNRAGEVLAMRHEPSRYDPDTWKVYVSFANYLEAYRAIRLKGKLCGDLIFKHIAAESPKLDCMEGIMVKVIAGMKDVLKQNGFKKGVGASGHSDGDDDGKHQRPRVLLSDIFAEKEVNRENPAQKMATPKPEPLVVEIKNKPCDPPKASTSSSTPAPPPPPPKQDSKSEDLRKVIAEKRNNKSDGRDKLTDLEEMERFIKQKEEDIRRRLQQLERDEANVSALLPSTCSKRNKSPEAKVKELSSSSSSSRAEPSTSRRKRSPSVKRISPVRVDSASTSQRISTHTTAISSIPTTYQFAQQMRSVSPSDRLAHERFMQIRVEKIAITQELDSLRQRFDYRKGSRVNALRDLLAGLNREQKEIQIQLEAKWHFRMPENTNYKGSSFDVSPSPPSRRRSRSRSPRRSPYRSPHRSPYRSPHRSPYRSRSFSRSPRNYGRSRSRSRSRRRLTRSRSRSAARWPPKSLSPSPFSRQKRRHSKSSSRERARSPSQPRRGYSLERDMYNIGRYNPRHQKHTVYVGNISYKMSERELEEIFARYGRLEDVDFSRRDRFGEAYFNYSNREHAFKALEMNNVKILGRRLRVSFNSEKPCNREGYSLYYTLKRTTDEQTIYRSFEPYGEIDFIWYPEKSLFGTISFRRPETAKEALAVNELDDGTLIRTKPFIDKMRQVQ</sequence>
<feature type="compositionally biased region" description="Low complexity" evidence="5">
    <location>
        <begin position="972"/>
        <end position="983"/>
    </location>
</feature>
<dbReference type="AlphaFoldDB" id="A0A182PGL1"/>
<dbReference type="EnsemblMetazoa" id="AEPI006070-RA">
    <property type="protein sequence ID" value="AEPI006070-PA"/>
    <property type="gene ID" value="AEPI006070"/>
</dbReference>
<dbReference type="GO" id="GO:0003723">
    <property type="term" value="F:RNA binding"/>
    <property type="evidence" value="ECO:0007669"/>
    <property type="project" value="UniProtKB-UniRule"/>
</dbReference>
<name>A0A182PGL1_9DIPT</name>
<evidence type="ECO:0000256" key="5">
    <source>
        <dbReference type="SAM" id="MobiDB-lite"/>
    </source>
</evidence>
<evidence type="ECO:0000256" key="3">
    <source>
        <dbReference type="PROSITE-ProRule" id="PRU00176"/>
    </source>
</evidence>
<keyword evidence="1" id="KW-0677">Repeat</keyword>
<organism evidence="7 8">
    <name type="scientific">Anopheles epiroticus</name>
    <dbReference type="NCBI Taxonomy" id="199890"/>
    <lineage>
        <taxon>Eukaryota</taxon>
        <taxon>Metazoa</taxon>
        <taxon>Ecdysozoa</taxon>
        <taxon>Arthropoda</taxon>
        <taxon>Hexapoda</taxon>
        <taxon>Insecta</taxon>
        <taxon>Pterygota</taxon>
        <taxon>Neoptera</taxon>
        <taxon>Endopterygota</taxon>
        <taxon>Diptera</taxon>
        <taxon>Nematocera</taxon>
        <taxon>Culicoidea</taxon>
        <taxon>Culicidae</taxon>
        <taxon>Anophelinae</taxon>
        <taxon>Anopheles</taxon>
    </lineage>
</organism>
<feature type="coiled-coil region" evidence="4">
    <location>
        <begin position="724"/>
        <end position="772"/>
    </location>
</feature>
<evidence type="ECO:0000313" key="8">
    <source>
        <dbReference type="Proteomes" id="UP000075885"/>
    </source>
</evidence>
<dbReference type="InterPro" id="IPR012677">
    <property type="entry name" value="Nucleotide-bd_a/b_plait_sf"/>
</dbReference>
<dbReference type="PANTHER" id="PTHR24012">
    <property type="entry name" value="RNA BINDING PROTEIN"/>
    <property type="match status" value="1"/>
</dbReference>
<dbReference type="SUPFAM" id="SSF54928">
    <property type="entry name" value="RNA-binding domain, RBD"/>
    <property type="match status" value="4"/>
</dbReference>
<evidence type="ECO:0000256" key="1">
    <source>
        <dbReference type="ARBA" id="ARBA00022737"/>
    </source>
</evidence>
<protein>
    <recommendedName>
        <fullName evidence="6">RRM domain-containing protein</fullName>
    </recommendedName>
</protein>
<reference evidence="8" key="1">
    <citation type="submission" date="2013-03" db="EMBL/GenBank/DDBJ databases">
        <title>The Genome Sequence of Anopheles epiroticus epiroticus2.</title>
        <authorList>
            <consortium name="The Broad Institute Genomics Platform"/>
            <person name="Neafsey D.E."/>
            <person name="Howell P."/>
            <person name="Walker B."/>
            <person name="Young S.K."/>
            <person name="Zeng Q."/>
            <person name="Gargeya S."/>
            <person name="Fitzgerald M."/>
            <person name="Haas B."/>
            <person name="Abouelleil A."/>
            <person name="Allen A.W."/>
            <person name="Alvarado L."/>
            <person name="Arachchi H.M."/>
            <person name="Berlin A.M."/>
            <person name="Chapman S.B."/>
            <person name="Gainer-Dewar J."/>
            <person name="Goldberg J."/>
            <person name="Griggs A."/>
            <person name="Gujja S."/>
            <person name="Hansen M."/>
            <person name="Howarth C."/>
            <person name="Imamovic A."/>
            <person name="Ireland A."/>
            <person name="Larimer J."/>
            <person name="McCowan C."/>
            <person name="Murphy C."/>
            <person name="Pearson M."/>
            <person name="Poon T.W."/>
            <person name="Priest M."/>
            <person name="Roberts A."/>
            <person name="Saif S."/>
            <person name="Shea T."/>
            <person name="Sisk P."/>
            <person name="Sykes S."/>
            <person name="Wortman J."/>
            <person name="Nusbaum C."/>
            <person name="Birren B."/>
        </authorList>
    </citation>
    <scope>NUCLEOTIDE SEQUENCE [LARGE SCALE GENOMIC DNA]</scope>
    <source>
        <strain evidence="8">Epiroticus2</strain>
    </source>
</reference>
<dbReference type="Proteomes" id="UP000075885">
    <property type="component" value="Unassembled WGS sequence"/>
</dbReference>
<feature type="domain" description="RRM" evidence="6">
    <location>
        <begin position="35"/>
        <end position="112"/>
    </location>
</feature>
<feature type="compositionally biased region" description="Basic residues" evidence="5">
    <location>
        <begin position="941"/>
        <end position="971"/>
    </location>
</feature>
<dbReference type="Pfam" id="PF00076">
    <property type="entry name" value="RRM_1"/>
    <property type="match status" value="3"/>
</dbReference>
<evidence type="ECO:0000313" key="7">
    <source>
        <dbReference type="EnsemblMetazoa" id="AEPI006070-PA"/>
    </source>
</evidence>